<sequence>MNHLSTAFTVAGGLALFLYGLSLLSRGLQKAAGDRLRFILEKLTDKPVKGVIVGLIVTATIQSSSITTVTLIGLINSGLMSLEQAVGVVLGAEIGTTVTAQIVSFKIGKMFFPLIAIGFFLFFLGKKDKHKFTGQIILGFGILFLGMNTMSSALKPLKDNRFFVEALANFGKIPLLGIIAGAVFTGIIQSSSATTGLIIAMGKEKIISLNAAIPIILGANIGTCVTALIASIGSSLSSKRTAMSHLLFNLIGVTLFFPFLGYFAQIVSLTSPEIPRQIANAHTMFNTTMTLIMLPCVRLLIALVKKIVPGEEPKVDRGVLFLEEKLLHTPPIAIGQAKKETMRMANIVKSMLENSEKALLTMERKFVLPVLKNEETVDELDNAIESYLTKISNLSLSQSQSREIAILIHSISDIERVADHAHNIAELAEYMKREKIVFSKNALEELKGMFDAARESYIKAIDVLSTKDENLARKVLDLEVTVDHMQRELEKNHFERLKKGICSPEAGPIYLDIIRNLERISDHAHNIAYVTIIGF</sequence>
<gene>
    <name evidence="8" type="ORF">ENL39_02560</name>
</gene>
<evidence type="ECO:0000259" key="7">
    <source>
        <dbReference type="Pfam" id="PF01895"/>
    </source>
</evidence>
<feature type="transmembrane region" description="Helical" evidence="6">
    <location>
        <begin position="246"/>
        <end position="264"/>
    </location>
</feature>
<dbReference type="InterPro" id="IPR038078">
    <property type="entry name" value="PhoU-like_sf"/>
</dbReference>
<dbReference type="PANTHER" id="PTHR10010:SF46">
    <property type="entry name" value="SODIUM-DEPENDENT PHOSPHATE TRANSPORT PROTEIN 2B"/>
    <property type="match status" value="1"/>
</dbReference>
<feature type="domain" description="PhoU" evidence="7">
    <location>
        <begin position="447"/>
        <end position="529"/>
    </location>
</feature>
<dbReference type="NCBIfam" id="NF037997">
    <property type="entry name" value="Na_Pi_symport"/>
    <property type="match status" value="1"/>
</dbReference>
<keyword evidence="5 6" id="KW-0472">Membrane</keyword>
<evidence type="ECO:0000256" key="5">
    <source>
        <dbReference type="ARBA" id="ARBA00023136"/>
    </source>
</evidence>
<feature type="transmembrane region" description="Helical" evidence="6">
    <location>
        <begin position="136"/>
        <end position="154"/>
    </location>
</feature>
<feature type="domain" description="PhoU" evidence="7">
    <location>
        <begin position="342"/>
        <end position="427"/>
    </location>
</feature>
<evidence type="ECO:0000256" key="3">
    <source>
        <dbReference type="ARBA" id="ARBA00022692"/>
    </source>
</evidence>
<evidence type="ECO:0000256" key="1">
    <source>
        <dbReference type="ARBA" id="ARBA00004651"/>
    </source>
</evidence>
<reference evidence="8" key="1">
    <citation type="journal article" date="2020" name="mSystems">
        <title>Genome- and Community-Level Interaction Insights into Carbon Utilization and Element Cycling Functions of Hydrothermarchaeota in Hydrothermal Sediment.</title>
        <authorList>
            <person name="Zhou Z."/>
            <person name="Liu Y."/>
            <person name="Xu W."/>
            <person name="Pan J."/>
            <person name="Luo Z.H."/>
            <person name="Li M."/>
        </authorList>
    </citation>
    <scope>NUCLEOTIDE SEQUENCE [LARGE SCALE GENOMIC DNA]</scope>
    <source>
        <strain evidence="8">HyVt-92</strain>
    </source>
</reference>
<dbReference type="Pfam" id="PF02690">
    <property type="entry name" value="Na_Pi_cotrans"/>
    <property type="match status" value="1"/>
</dbReference>
<feature type="transmembrane region" description="Helical" evidence="6">
    <location>
        <begin position="107"/>
        <end position="124"/>
    </location>
</feature>
<comment type="caution">
    <text evidence="8">The sequence shown here is derived from an EMBL/GenBank/DDBJ whole genome shotgun (WGS) entry which is preliminary data.</text>
</comment>
<dbReference type="GO" id="GO:0044341">
    <property type="term" value="P:sodium-dependent phosphate transport"/>
    <property type="evidence" value="ECO:0007669"/>
    <property type="project" value="InterPro"/>
</dbReference>
<dbReference type="InterPro" id="IPR003841">
    <property type="entry name" value="Na/Pi_transpt"/>
</dbReference>
<dbReference type="AlphaFoldDB" id="A0A7V5LYP3"/>
<feature type="transmembrane region" description="Helical" evidence="6">
    <location>
        <begin position="174"/>
        <end position="199"/>
    </location>
</feature>
<feature type="transmembrane region" description="Helical" evidence="6">
    <location>
        <begin position="6"/>
        <end position="29"/>
    </location>
</feature>
<dbReference type="NCBIfam" id="TIGR00704">
    <property type="entry name" value="NaPi_cotrn_rel"/>
    <property type="match status" value="1"/>
</dbReference>
<keyword evidence="2" id="KW-1003">Cell membrane</keyword>
<evidence type="ECO:0000256" key="6">
    <source>
        <dbReference type="SAM" id="Phobius"/>
    </source>
</evidence>
<accession>A0A7V5LYP3</accession>
<dbReference type="InterPro" id="IPR026022">
    <property type="entry name" value="PhoU_dom"/>
</dbReference>
<dbReference type="Pfam" id="PF01895">
    <property type="entry name" value="PhoU"/>
    <property type="match status" value="2"/>
</dbReference>
<dbReference type="GO" id="GO:0005886">
    <property type="term" value="C:plasma membrane"/>
    <property type="evidence" value="ECO:0007669"/>
    <property type="project" value="UniProtKB-SubCell"/>
</dbReference>
<dbReference type="Proteomes" id="UP000886070">
    <property type="component" value="Unassembled WGS sequence"/>
</dbReference>
<dbReference type="GO" id="GO:0005436">
    <property type="term" value="F:sodium:phosphate symporter activity"/>
    <property type="evidence" value="ECO:0007669"/>
    <property type="project" value="InterPro"/>
</dbReference>
<dbReference type="InterPro" id="IPR004633">
    <property type="entry name" value="NaPi_cotrn-rel/YqeW-like"/>
</dbReference>
<protein>
    <submittedName>
        <fullName evidence="8">Na/Pi cotransporter family protein</fullName>
    </submittedName>
</protein>
<organism evidence="8">
    <name type="scientific">Aerophobetes bacterium</name>
    <dbReference type="NCBI Taxonomy" id="2030807"/>
    <lineage>
        <taxon>Bacteria</taxon>
        <taxon>Candidatus Aerophobota</taxon>
    </lineage>
</organism>
<proteinExistence type="predicted"/>
<name>A0A7V5LYP3_UNCAE</name>
<evidence type="ECO:0000256" key="4">
    <source>
        <dbReference type="ARBA" id="ARBA00022989"/>
    </source>
</evidence>
<comment type="subcellular location">
    <subcellularLocation>
        <location evidence="1">Cell membrane</location>
        <topology evidence="1">Multi-pass membrane protein</topology>
    </subcellularLocation>
</comment>
<feature type="transmembrane region" description="Helical" evidence="6">
    <location>
        <begin position="211"/>
        <end position="234"/>
    </location>
</feature>
<dbReference type="SUPFAM" id="SSF109755">
    <property type="entry name" value="PhoU-like"/>
    <property type="match status" value="1"/>
</dbReference>
<dbReference type="EMBL" id="DRTT01000077">
    <property type="protein sequence ID" value="HHF98352.1"/>
    <property type="molecule type" value="Genomic_DNA"/>
</dbReference>
<dbReference type="Gene3D" id="1.20.58.220">
    <property type="entry name" value="Phosphate transport system protein phou homolog 2, domain 2"/>
    <property type="match status" value="1"/>
</dbReference>
<keyword evidence="4 6" id="KW-1133">Transmembrane helix</keyword>
<keyword evidence="3 6" id="KW-0812">Transmembrane</keyword>
<evidence type="ECO:0000313" key="8">
    <source>
        <dbReference type="EMBL" id="HHF98352.1"/>
    </source>
</evidence>
<evidence type="ECO:0000256" key="2">
    <source>
        <dbReference type="ARBA" id="ARBA00022475"/>
    </source>
</evidence>
<dbReference type="PANTHER" id="PTHR10010">
    <property type="entry name" value="SOLUTE CARRIER FAMILY 34 SODIUM PHOSPHATE , MEMBER 2-RELATED"/>
    <property type="match status" value="1"/>
</dbReference>